<gene>
    <name evidence="3" type="ORF">GCM10007112_00920</name>
    <name evidence="2" type="ORF">Vsou_12160</name>
</gene>
<dbReference type="GeneID" id="76206761"/>
<dbReference type="OrthoDB" id="43754at2157"/>
<dbReference type="Proteomes" id="UP000657075">
    <property type="component" value="Unassembled WGS sequence"/>
</dbReference>
<dbReference type="PROSITE" id="PS51186">
    <property type="entry name" value="GNAT"/>
    <property type="match status" value="1"/>
</dbReference>
<dbReference type="SUPFAM" id="SSF55729">
    <property type="entry name" value="Acyl-CoA N-acyltransferases (Nat)"/>
    <property type="match status" value="1"/>
</dbReference>
<dbReference type="EMBL" id="AP026830">
    <property type="protein sequence ID" value="BDR92123.1"/>
    <property type="molecule type" value="Genomic_DNA"/>
</dbReference>
<dbReference type="AlphaFoldDB" id="A0A830DZF4"/>
<dbReference type="InterPro" id="IPR016181">
    <property type="entry name" value="Acyl_CoA_acyltransferase"/>
</dbReference>
<dbReference type="EMBL" id="BMNM01000001">
    <property type="protein sequence ID" value="GGI67741.1"/>
    <property type="molecule type" value="Genomic_DNA"/>
</dbReference>
<proteinExistence type="predicted"/>
<reference evidence="3" key="2">
    <citation type="submission" date="2020-09" db="EMBL/GenBank/DDBJ databases">
        <authorList>
            <person name="Sun Q."/>
            <person name="Ohkuma M."/>
        </authorList>
    </citation>
    <scope>NUCLEOTIDE SEQUENCE</scope>
    <source>
        <strain evidence="3">JCM 11219</strain>
    </source>
</reference>
<reference evidence="5" key="3">
    <citation type="submission" date="2022-09" db="EMBL/GenBank/DDBJ databases">
        <title>Complete genome sequence of Vulcanisaeta souniana.</title>
        <authorList>
            <person name="Kato S."/>
            <person name="Itoh T."/>
            <person name="Ohkuma M."/>
        </authorList>
    </citation>
    <scope>NUCLEOTIDE SEQUENCE [LARGE SCALE GENOMIC DNA]</scope>
    <source>
        <strain evidence="5">JCM 11219</strain>
    </source>
</reference>
<dbReference type="CDD" id="cd04301">
    <property type="entry name" value="NAT_SF"/>
    <property type="match status" value="1"/>
</dbReference>
<dbReference type="Pfam" id="PF00583">
    <property type="entry name" value="Acetyltransf_1"/>
    <property type="match status" value="1"/>
</dbReference>
<sequence length="155" mass="17802">MVTIREAREGDVEVLVDLAVRLKRLNSEFDPLFSARNDCAERAREYLVNAIRNGKDHLLLVAEDMGKIVGFVKADIRERFFYSPSVEGAIVDFYIMPEYRRKGLGRMMLEKAIAMLREKGAQLITAEFPTQNQIAINFYNKMGFRSLVSIYAKET</sequence>
<evidence type="ECO:0000259" key="1">
    <source>
        <dbReference type="PROSITE" id="PS51186"/>
    </source>
</evidence>
<name>A0A830DZF4_9CREN</name>
<reference evidence="3" key="1">
    <citation type="journal article" date="2014" name="Int. J. Syst. Evol. Microbiol.">
        <title>Complete genome sequence of Corynebacterium casei LMG S-19264T (=DSM 44701T), isolated from a smear-ripened cheese.</title>
        <authorList>
            <consortium name="US DOE Joint Genome Institute (JGI-PGF)"/>
            <person name="Walter F."/>
            <person name="Albersmeier A."/>
            <person name="Kalinowski J."/>
            <person name="Ruckert C."/>
        </authorList>
    </citation>
    <scope>NUCLEOTIDE SEQUENCE</scope>
    <source>
        <strain evidence="3">JCM 11219</strain>
    </source>
</reference>
<dbReference type="Proteomes" id="UP001060771">
    <property type="component" value="Chromosome"/>
</dbReference>
<feature type="domain" description="N-acetyltransferase" evidence="1">
    <location>
        <begin position="20"/>
        <end position="155"/>
    </location>
</feature>
<evidence type="ECO:0000313" key="4">
    <source>
        <dbReference type="Proteomes" id="UP000657075"/>
    </source>
</evidence>
<evidence type="ECO:0000313" key="3">
    <source>
        <dbReference type="EMBL" id="GGI67741.1"/>
    </source>
</evidence>
<evidence type="ECO:0000313" key="5">
    <source>
        <dbReference type="Proteomes" id="UP001060771"/>
    </source>
</evidence>
<dbReference type="Gene3D" id="3.40.630.30">
    <property type="match status" value="1"/>
</dbReference>
<dbReference type="RefSeq" id="WP_188602237.1">
    <property type="nucleotide sequence ID" value="NZ_AP026830.1"/>
</dbReference>
<accession>A0A830DZF4</accession>
<dbReference type="InterPro" id="IPR000182">
    <property type="entry name" value="GNAT_dom"/>
</dbReference>
<evidence type="ECO:0000313" key="2">
    <source>
        <dbReference type="EMBL" id="BDR92123.1"/>
    </source>
</evidence>
<organism evidence="3 4">
    <name type="scientific">Vulcanisaeta souniana JCM 11219</name>
    <dbReference type="NCBI Taxonomy" id="1293586"/>
    <lineage>
        <taxon>Archaea</taxon>
        <taxon>Thermoproteota</taxon>
        <taxon>Thermoprotei</taxon>
        <taxon>Thermoproteales</taxon>
        <taxon>Thermoproteaceae</taxon>
        <taxon>Vulcanisaeta</taxon>
    </lineage>
</organism>
<keyword evidence="5" id="KW-1185">Reference proteome</keyword>
<reference evidence="2" key="4">
    <citation type="journal article" date="2023" name="Microbiol. Resour. Announc.">
        <title>Complete Genome Sequence of Vulcanisaeta souniana Strain IC-059, a Hyperthermophilic Archaeon Isolated from Hot Spring Water in Japan.</title>
        <authorList>
            <person name="Kato S."/>
            <person name="Itoh T."/>
            <person name="Wu L."/>
            <person name="Ma J."/>
            <person name="Ohkuma M."/>
        </authorList>
    </citation>
    <scope>NUCLEOTIDE SEQUENCE</scope>
    <source>
        <strain evidence="2">JCM 11219</strain>
    </source>
</reference>
<protein>
    <submittedName>
        <fullName evidence="3">N-acyltransferase</fullName>
    </submittedName>
</protein>
<dbReference type="InterPro" id="IPR050276">
    <property type="entry name" value="MshD_Acetyltransferase"/>
</dbReference>
<dbReference type="PANTHER" id="PTHR43617">
    <property type="entry name" value="L-AMINO ACID N-ACETYLTRANSFERASE"/>
    <property type="match status" value="1"/>
</dbReference>
<dbReference type="GO" id="GO:0016747">
    <property type="term" value="F:acyltransferase activity, transferring groups other than amino-acyl groups"/>
    <property type="evidence" value="ECO:0007669"/>
    <property type="project" value="InterPro"/>
</dbReference>